<comment type="caution">
    <text evidence="1">The sequence shown here is derived from an EMBL/GenBank/DDBJ whole genome shotgun (WGS) entry which is preliminary data.</text>
</comment>
<protein>
    <submittedName>
        <fullName evidence="1">Uncharacterized protein</fullName>
    </submittedName>
</protein>
<evidence type="ECO:0000313" key="2">
    <source>
        <dbReference type="Proteomes" id="UP000248857"/>
    </source>
</evidence>
<sequence length="79" mass="8744">MAGEREAMIHNWRPMADMIAIIRTDLVLFTELMFFSTQKCFKSGVACSLLDLGAAVALSMAESLRVNAEALRSHLSKVQ</sequence>
<evidence type="ECO:0000313" key="1">
    <source>
        <dbReference type="EMBL" id="PZD73122.1"/>
    </source>
</evidence>
<dbReference type="EMBL" id="PQWO01000007">
    <property type="protein sequence ID" value="PZD73122.1"/>
    <property type="molecule type" value="Genomic_DNA"/>
</dbReference>
<proteinExistence type="predicted"/>
<dbReference type="Proteomes" id="UP000248857">
    <property type="component" value="Unassembled WGS sequence"/>
</dbReference>
<gene>
    <name evidence="1" type="ORF">C1752_02806</name>
</gene>
<accession>A0A2W1JQF4</accession>
<organism evidence="1 2">
    <name type="scientific">Acaryochloris thomasi RCC1774</name>
    <dbReference type="NCBI Taxonomy" id="1764569"/>
    <lineage>
        <taxon>Bacteria</taxon>
        <taxon>Bacillati</taxon>
        <taxon>Cyanobacteriota</taxon>
        <taxon>Cyanophyceae</taxon>
        <taxon>Acaryochloridales</taxon>
        <taxon>Acaryochloridaceae</taxon>
        <taxon>Acaryochloris</taxon>
        <taxon>Acaryochloris thomasi</taxon>
    </lineage>
</organism>
<reference evidence="1 2" key="1">
    <citation type="journal article" date="2018" name="Sci. Rep.">
        <title>A novel species of the marine cyanobacterium Acaryochloris with a unique pigment content and lifestyle.</title>
        <authorList>
            <person name="Partensky F."/>
            <person name="Six C."/>
            <person name="Ratin M."/>
            <person name="Garczarek L."/>
            <person name="Vaulot D."/>
            <person name="Probert I."/>
            <person name="Calteau A."/>
            <person name="Gourvil P."/>
            <person name="Marie D."/>
            <person name="Grebert T."/>
            <person name="Bouchier C."/>
            <person name="Le Panse S."/>
            <person name="Gachenot M."/>
            <person name="Rodriguez F."/>
            <person name="Garrido J.L."/>
        </authorList>
    </citation>
    <scope>NUCLEOTIDE SEQUENCE [LARGE SCALE GENOMIC DNA]</scope>
    <source>
        <strain evidence="1 2">RCC1774</strain>
    </source>
</reference>
<name>A0A2W1JQF4_9CYAN</name>
<dbReference type="AlphaFoldDB" id="A0A2W1JQF4"/>
<keyword evidence="2" id="KW-1185">Reference proteome</keyword>